<dbReference type="EMBL" id="RSDZ01000013">
    <property type="protein sequence ID" value="RXG49619.1"/>
    <property type="molecule type" value="Genomic_DNA"/>
</dbReference>
<sequence>MPTSLPSHMANLCVFIGAGQNTDPTNIQEWAYWLTGNDRSNGDKLLVQLVDATDAEITDVAGRLAKVGVDAEVGGWDSRLEKKMAIRYLNLVPLLVSR</sequence>
<evidence type="ECO:0000313" key="1">
    <source>
        <dbReference type="EMBL" id="RXG49619.1"/>
    </source>
</evidence>
<proteinExistence type="predicted"/>
<organism evidence="1 2">
    <name type="scientific">Verticillium dahliae</name>
    <name type="common">Verticillium wilt</name>
    <dbReference type="NCBI Taxonomy" id="27337"/>
    <lineage>
        <taxon>Eukaryota</taxon>
        <taxon>Fungi</taxon>
        <taxon>Dikarya</taxon>
        <taxon>Ascomycota</taxon>
        <taxon>Pezizomycotina</taxon>
        <taxon>Sordariomycetes</taxon>
        <taxon>Hypocreomycetidae</taxon>
        <taxon>Glomerellales</taxon>
        <taxon>Plectosphaerellaceae</taxon>
        <taxon>Verticillium</taxon>
    </lineage>
</organism>
<reference evidence="1 2" key="1">
    <citation type="submission" date="2018-12" db="EMBL/GenBank/DDBJ databases">
        <title>Genome of Verticillium dahliae isolate Getta Getta.</title>
        <authorList>
            <person name="Gardiner D.M."/>
        </authorList>
    </citation>
    <scope>NUCLEOTIDE SEQUENCE [LARGE SCALE GENOMIC DNA]</scope>
    <source>
        <strain evidence="1 2">Getta Getta</strain>
    </source>
</reference>
<accession>A0A444S892</accession>
<name>A0A444S892_VERDA</name>
<evidence type="ECO:0000313" key="2">
    <source>
        <dbReference type="Proteomes" id="UP000288725"/>
    </source>
</evidence>
<dbReference type="Proteomes" id="UP000288725">
    <property type="component" value="Unassembled WGS sequence"/>
</dbReference>
<gene>
    <name evidence="1" type="ORF">VDGE_30116</name>
</gene>
<dbReference type="AlphaFoldDB" id="A0A444S892"/>
<protein>
    <submittedName>
        <fullName evidence="1">Uncharacterized protein</fullName>
    </submittedName>
</protein>
<comment type="caution">
    <text evidence="1">The sequence shown here is derived from an EMBL/GenBank/DDBJ whole genome shotgun (WGS) entry which is preliminary data.</text>
</comment>